<comment type="catalytic activity">
    <reaction evidence="11 12">
        <text>L-histidinol phosphate + 2-oxoglutarate = 3-(imidazol-4-yl)-2-oxopropyl phosphate + L-glutamate</text>
        <dbReference type="Rhea" id="RHEA:23744"/>
        <dbReference type="ChEBI" id="CHEBI:16810"/>
        <dbReference type="ChEBI" id="CHEBI:29985"/>
        <dbReference type="ChEBI" id="CHEBI:57766"/>
        <dbReference type="ChEBI" id="CHEBI:57980"/>
        <dbReference type="EC" id="2.6.1.9"/>
    </reaction>
</comment>
<evidence type="ECO:0000259" key="13">
    <source>
        <dbReference type="Pfam" id="PF00155"/>
    </source>
</evidence>
<dbReference type="PANTHER" id="PTHR42885:SF2">
    <property type="entry name" value="HISTIDINOL-PHOSPHATE AMINOTRANSFERASE"/>
    <property type="match status" value="1"/>
</dbReference>
<evidence type="ECO:0000313" key="17">
    <source>
        <dbReference type="EMBL" id="RGV20330.1"/>
    </source>
</evidence>
<dbReference type="SUPFAM" id="SSF53383">
    <property type="entry name" value="PLP-dependent transferases"/>
    <property type="match status" value="1"/>
</dbReference>
<dbReference type="CDD" id="cd00609">
    <property type="entry name" value="AAT_like"/>
    <property type="match status" value="1"/>
</dbReference>
<evidence type="ECO:0000256" key="4">
    <source>
        <dbReference type="ARBA" id="ARBA00007970"/>
    </source>
</evidence>
<reference evidence="18 19" key="1">
    <citation type="submission" date="2018-08" db="EMBL/GenBank/DDBJ databases">
        <title>A genome reference for cultivated species of the human gut microbiota.</title>
        <authorList>
            <person name="Zou Y."/>
            <person name="Xue W."/>
            <person name="Luo G."/>
        </authorList>
    </citation>
    <scope>NUCLEOTIDE SEQUENCE [LARGE SCALE GENOMIC DNA]</scope>
    <source>
        <strain evidence="17 18">AF14-6AC</strain>
        <strain evidence="16 19">AF16-14</strain>
    </source>
</reference>
<evidence type="ECO:0000256" key="8">
    <source>
        <dbReference type="ARBA" id="ARBA00022679"/>
    </source>
</evidence>
<evidence type="ECO:0000256" key="6">
    <source>
        <dbReference type="ARBA" id="ARBA00022576"/>
    </source>
</evidence>
<reference evidence="15" key="3">
    <citation type="submission" date="2023-01" db="EMBL/GenBank/DDBJ databases">
        <title>Human gut microbiome strain richness.</title>
        <authorList>
            <person name="Chen-Liaw A."/>
        </authorList>
    </citation>
    <scope>NUCLEOTIDE SEQUENCE</scope>
    <source>
        <strain evidence="15">RTP21484st1_B7_RTP21484_190118</strain>
    </source>
</reference>
<dbReference type="UniPathway" id="UPA00031">
    <property type="reaction ID" value="UER00012"/>
</dbReference>
<comment type="caution">
    <text evidence="17">The sequence shown here is derived from an EMBL/GenBank/DDBJ whole genome shotgun (WGS) entry which is preliminary data.</text>
</comment>
<dbReference type="EMBL" id="QRYC01000038">
    <property type="protein sequence ID" value="RGU54094.1"/>
    <property type="molecule type" value="Genomic_DNA"/>
</dbReference>
<comment type="subunit">
    <text evidence="5 12">Homodimer.</text>
</comment>
<keyword evidence="10 12" id="KW-0368">Histidine biosynthesis</keyword>
<evidence type="ECO:0000256" key="2">
    <source>
        <dbReference type="ARBA" id="ARBA00005011"/>
    </source>
</evidence>
<proteinExistence type="inferred from homology"/>
<dbReference type="GeneID" id="61275335"/>
<dbReference type="Pfam" id="PF00155">
    <property type="entry name" value="Aminotran_1_2"/>
    <property type="match status" value="1"/>
</dbReference>
<sequence>MEIEKLIRKNIWELQPYSCAREEYEGGQAILLDANENPFDTGVNRYPDPYQRELKKELARLKEVKVDHMILGNGSDELIDLLIRSFCEPAEDNIVVFSPGYAMYEVSAAINRVGVKKIDLTADLLPDWSELRRRVDDRTKLIFLCTPNNPTGKVIPYGQIERLCGEFQGMVIVDEAYIDFTDAPSAVHLLDKYRNVVVLQTLSKAWGMAGLRLGIGLADPEVVGILNRVKAPYNIGGLTQQTALALLRQYDLFQNRRTGIILERERLIRELRGLGIFRRVYDSEANFILVITEFCQKLYRYLIACRVVVRLRDIPPLIGGGIRITVGTREENDRLLEVLHEYDNVMEVNTL</sequence>
<dbReference type="HAMAP" id="MF_01023">
    <property type="entry name" value="HisC_aminotrans_2"/>
    <property type="match status" value="1"/>
</dbReference>
<evidence type="ECO:0000256" key="10">
    <source>
        <dbReference type="ARBA" id="ARBA00023102"/>
    </source>
</evidence>
<dbReference type="EC" id="2.6.1.9" evidence="12"/>
<evidence type="ECO:0000313" key="18">
    <source>
        <dbReference type="Proteomes" id="UP000283426"/>
    </source>
</evidence>
<keyword evidence="7 12" id="KW-0028">Amino-acid biosynthesis</keyword>
<keyword evidence="6 12" id="KW-0032">Aminotransferase</keyword>
<dbReference type="PANTHER" id="PTHR42885">
    <property type="entry name" value="HISTIDINOL-PHOSPHATE AMINOTRANSFERASE-RELATED"/>
    <property type="match status" value="1"/>
</dbReference>
<dbReference type="InterPro" id="IPR015421">
    <property type="entry name" value="PyrdxlP-dep_Trfase_major"/>
</dbReference>
<dbReference type="Gene3D" id="3.90.1150.10">
    <property type="entry name" value="Aspartate Aminotransferase, domain 1"/>
    <property type="match status" value="1"/>
</dbReference>
<dbReference type="EMBL" id="JAKNDN010000033">
    <property type="protein sequence ID" value="MCG4961288.1"/>
    <property type="molecule type" value="Genomic_DNA"/>
</dbReference>
<evidence type="ECO:0000313" key="16">
    <source>
        <dbReference type="EMBL" id="RGU54094.1"/>
    </source>
</evidence>
<comment type="pathway">
    <text evidence="2 12">Amino-acid biosynthesis; L-histidine biosynthesis; L-histidine from 5-phospho-alpha-D-ribose 1-diphosphate: step 7/9.</text>
</comment>
<comment type="cofactor">
    <cofactor evidence="1 12">
        <name>pyridoxal 5'-phosphate</name>
        <dbReference type="ChEBI" id="CHEBI:597326"/>
    </cofactor>
</comment>
<evidence type="ECO:0000313" key="19">
    <source>
        <dbReference type="Proteomes" id="UP000284243"/>
    </source>
</evidence>
<dbReference type="Proteomes" id="UP000283426">
    <property type="component" value="Unassembled WGS sequence"/>
</dbReference>
<dbReference type="OMA" id="NFVQFGR"/>
<dbReference type="InterPro" id="IPR001917">
    <property type="entry name" value="Aminotrans_II_pyridoxalP_BS"/>
</dbReference>
<evidence type="ECO:0000256" key="11">
    <source>
        <dbReference type="ARBA" id="ARBA00047481"/>
    </source>
</evidence>
<dbReference type="GO" id="GO:0004400">
    <property type="term" value="F:histidinol-phosphate transaminase activity"/>
    <property type="evidence" value="ECO:0007669"/>
    <property type="project" value="UniProtKB-UniRule"/>
</dbReference>
<dbReference type="EMBL" id="JAQMRD010000021">
    <property type="protein sequence ID" value="MDB9224242.1"/>
    <property type="molecule type" value="Genomic_DNA"/>
</dbReference>
<dbReference type="InterPro" id="IPR004839">
    <property type="entry name" value="Aminotransferase_I/II_large"/>
</dbReference>
<evidence type="ECO:0000256" key="1">
    <source>
        <dbReference type="ARBA" id="ARBA00001933"/>
    </source>
</evidence>
<dbReference type="GO" id="GO:0030170">
    <property type="term" value="F:pyridoxal phosphate binding"/>
    <property type="evidence" value="ECO:0007669"/>
    <property type="project" value="InterPro"/>
</dbReference>
<evidence type="ECO:0000256" key="7">
    <source>
        <dbReference type="ARBA" id="ARBA00022605"/>
    </source>
</evidence>
<dbReference type="Proteomes" id="UP001212263">
    <property type="component" value="Unassembled WGS sequence"/>
</dbReference>
<dbReference type="RefSeq" id="WP_013612299.1">
    <property type="nucleotide sequence ID" value="NZ_CABJFF010000011.1"/>
</dbReference>
<dbReference type="Gene3D" id="3.40.640.10">
    <property type="entry name" value="Type I PLP-dependent aspartate aminotransferase-like (Major domain)"/>
    <property type="match status" value="1"/>
</dbReference>
<comment type="similarity">
    <text evidence="4 12">Belongs to the class-II pyridoxal-phosphate-dependent aminotransferase family. Histidinol-phosphate aminotransferase subfamily.</text>
</comment>
<evidence type="ECO:0000313" key="14">
    <source>
        <dbReference type="EMBL" id="MCG4961288.1"/>
    </source>
</evidence>
<dbReference type="InterPro" id="IPR015424">
    <property type="entry name" value="PyrdxlP-dep_Trfase"/>
</dbReference>
<reference evidence="14" key="2">
    <citation type="submission" date="2022-01" db="EMBL/GenBank/DDBJ databases">
        <title>Collection of gut derived symbiotic bacterial strains cultured from healthy donors.</title>
        <authorList>
            <person name="Lin H."/>
            <person name="Kohout C."/>
            <person name="Waligurski E."/>
            <person name="Pamer E.G."/>
        </authorList>
    </citation>
    <scope>NUCLEOTIDE SEQUENCE</scope>
    <source>
        <strain evidence="14">DFI.1.149</strain>
    </source>
</reference>
<evidence type="ECO:0000256" key="12">
    <source>
        <dbReference type="HAMAP-Rule" id="MF_01023"/>
    </source>
</evidence>
<organism evidence="17 18">
    <name type="scientific">Odoribacter splanchnicus</name>
    <dbReference type="NCBI Taxonomy" id="28118"/>
    <lineage>
        <taxon>Bacteria</taxon>
        <taxon>Pseudomonadati</taxon>
        <taxon>Bacteroidota</taxon>
        <taxon>Bacteroidia</taxon>
        <taxon>Bacteroidales</taxon>
        <taxon>Odoribacteraceae</taxon>
        <taxon>Odoribacter</taxon>
    </lineage>
</organism>
<dbReference type="EMBL" id="QRYW01000041">
    <property type="protein sequence ID" value="RGV20330.1"/>
    <property type="molecule type" value="Genomic_DNA"/>
</dbReference>
<dbReference type="Proteomes" id="UP001199750">
    <property type="component" value="Unassembled WGS sequence"/>
</dbReference>
<feature type="modified residue" description="N6-(pyridoxal phosphate)lysine" evidence="12">
    <location>
        <position position="204"/>
    </location>
</feature>
<evidence type="ECO:0000256" key="5">
    <source>
        <dbReference type="ARBA" id="ARBA00011738"/>
    </source>
</evidence>
<keyword evidence="9 12" id="KW-0663">Pyridoxal phosphate</keyword>
<dbReference type="InterPro" id="IPR005861">
    <property type="entry name" value="HisP_aminotrans"/>
</dbReference>
<accession>A0A1Y3ZP33</accession>
<comment type="pathway">
    <text evidence="3">Lipid metabolism.</text>
</comment>
<gene>
    <name evidence="12 17" type="primary">hisC</name>
    <name evidence="17" type="ORF">DWW24_16545</name>
    <name evidence="16" type="ORF">DWW57_17465</name>
    <name evidence="14" type="ORF">L0P03_15750</name>
    <name evidence="15" type="ORF">PN645_14690</name>
</gene>
<dbReference type="InterPro" id="IPR015422">
    <property type="entry name" value="PyrdxlP-dep_Trfase_small"/>
</dbReference>
<protein>
    <recommendedName>
        <fullName evidence="12">Histidinol-phosphate aminotransferase</fullName>
        <ecNumber evidence="12">2.6.1.9</ecNumber>
    </recommendedName>
    <alternativeName>
        <fullName evidence="12">Imidazole acetol-phosphate transaminase</fullName>
    </alternativeName>
</protein>
<name>A0A1Y3ZP33_9BACT</name>
<feature type="domain" description="Aminotransferase class I/classII large" evidence="13">
    <location>
        <begin position="41"/>
        <end position="339"/>
    </location>
</feature>
<evidence type="ECO:0000256" key="3">
    <source>
        <dbReference type="ARBA" id="ARBA00005189"/>
    </source>
</evidence>
<keyword evidence="8 12" id="KW-0808">Transferase</keyword>
<dbReference type="Proteomes" id="UP000284243">
    <property type="component" value="Unassembled WGS sequence"/>
</dbReference>
<evidence type="ECO:0000256" key="9">
    <source>
        <dbReference type="ARBA" id="ARBA00022898"/>
    </source>
</evidence>
<dbReference type="NCBIfam" id="TIGR01141">
    <property type="entry name" value="hisC"/>
    <property type="match status" value="1"/>
</dbReference>
<dbReference type="AlphaFoldDB" id="A0A1Y3ZP33"/>
<dbReference type="GO" id="GO:0000105">
    <property type="term" value="P:L-histidine biosynthetic process"/>
    <property type="evidence" value="ECO:0007669"/>
    <property type="project" value="UniProtKB-UniRule"/>
</dbReference>
<dbReference type="PROSITE" id="PS00599">
    <property type="entry name" value="AA_TRANSFER_CLASS_2"/>
    <property type="match status" value="1"/>
</dbReference>
<evidence type="ECO:0000313" key="15">
    <source>
        <dbReference type="EMBL" id="MDB9224242.1"/>
    </source>
</evidence>